<organism evidence="1">
    <name type="scientific">marine metagenome</name>
    <dbReference type="NCBI Taxonomy" id="408172"/>
    <lineage>
        <taxon>unclassified sequences</taxon>
        <taxon>metagenomes</taxon>
        <taxon>ecological metagenomes</taxon>
    </lineage>
</organism>
<evidence type="ECO:0000313" key="1">
    <source>
        <dbReference type="EMBL" id="SVD07701.1"/>
    </source>
</evidence>
<name>A0A382SFL8_9ZZZZ</name>
<gene>
    <name evidence="1" type="ORF">METZ01_LOCUS360555</name>
</gene>
<accession>A0A382SFL8</accession>
<sequence>VLGLVIIPLLYITGVISIETVNKLGRYMTYALVAVGLDLIW</sequence>
<dbReference type="EMBL" id="UINC01128140">
    <property type="protein sequence ID" value="SVD07701.1"/>
    <property type="molecule type" value="Genomic_DNA"/>
</dbReference>
<feature type="non-terminal residue" evidence="1">
    <location>
        <position position="1"/>
    </location>
</feature>
<protein>
    <submittedName>
        <fullName evidence="1">Uncharacterized protein</fullName>
    </submittedName>
</protein>
<reference evidence="1" key="1">
    <citation type="submission" date="2018-05" db="EMBL/GenBank/DDBJ databases">
        <authorList>
            <person name="Lanie J.A."/>
            <person name="Ng W.-L."/>
            <person name="Kazmierczak K.M."/>
            <person name="Andrzejewski T.M."/>
            <person name="Davidsen T.M."/>
            <person name="Wayne K.J."/>
            <person name="Tettelin H."/>
            <person name="Glass J.I."/>
            <person name="Rusch D."/>
            <person name="Podicherti R."/>
            <person name="Tsui H.-C.T."/>
            <person name="Winkler M.E."/>
        </authorList>
    </citation>
    <scope>NUCLEOTIDE SEQUENCE</scope>
</reference>
<proteinExistence type="predicted"/>
<dbReference type="AlphaFoldDB" id="A0A382SFL8"/>
<feature type="non-terminal residue" evidence="1">
    <location>
        <position position="41"/>
    </location>
</feature>